<evidence type="ECO:0000256" key="4">
    <source>
        <dbReference type="ARBA" id="ARBA00037670"/>
    </source>
</evidence>
<dbReference type="PROSITE" id="PS01129">
    <property type="entry name" value="PSI_RLU"/>
    <property type="match status" value="1"/>
</dbReference>
<evidence type="ECO:0000256" key="6">
    <source>
        <dbReference type="ARBA" id="ARBA00040675"/>
    </source>
</evidence>
<evidence type="ECO:0000256" key="5">
    <source>
        <dbReference type="ARBA" id="ARBA00038943"/>
    </source>
</evidence>
<accession>A0A1F6GDB9</accession>
<comment type="caution">
    <text evidence="11">The sequence shown here is derived from an EMBL/GenBank/DDBJ whole genome shotgun (WGS) entry which is preliminary data.</text>
</comment>
<protein>
    <recommendedName>
        <fullName evidence="6">tRNA pseudouridine synthase C</fullName>
        <ecNumber evidence="5">5.4.99.26</ecNumber>
    </recommendedName>
    <alternativeName>
        <fullName evidence="8">tRNA pseudouridine(65) synthase</fullName>
    </alternativeName>
    <alternativeName>
        <fullName evidence="9">tRNA pseudouridylate synthase C</fullName>
    </alternativeName>
    <alternativeName>
        <fullName evidence="7">tRNA-uridine isomerase C</fullName>
    </alternativeName>
</protein>
<dbReference type="AlphaFoldDB" id="A0A1F6GDB9"/>
<evidence type="ECO:0000256" key="7">
    <source>
        <dbReference type="ARBA" id="ARBA00041803"/>
    </source>
</evidence>
<organism evidence="11 12">
    <name type="scientific">Candidatus Lambdaproteobacteria bacterium RIFOXYD2_FULL_50_16</name>
    <dbReference type="NCBI Taxonomy" id="1817772"/>
    <lineage>
        <taxon>Bacteria</taxon>
        <taxon>Pseudomonadati</taxon>
        <taxon>Pseudomonadota</taxon>
        <taxon>Candidatus Lambdaproteobacteria</taxon>
    </lineage>
</organism>
<evidence type="ECO:0000313" key="11">
    <source>
        <dbReference type="EMBL" id="OGG96116.1"/>
    </source>
</evidence>
<evidence type="ECO:0000259" key="10">
    <source>
        <dbReference type="Pfam" id="PF00849"/>
    </source>
</evidence>
<feature type="domain" description="Pseudouridine synthase RsuA/RluA-like" evidence="10">
    <location>
        <begin position="14"/>
        <end position="163"/>
    </location>
</feature>
<comment type="catalytic activity">
    <reaction evidence="3">
        <text>uridine(65) in tRNA = pseudouridine(65) in tRNA</text>
        <dbReference type="Rhea" id="RHEA:42536"/>
        <dbReference type="Rhea" id="RHEA-COMP:10103"/>
        <dbReference type="Rhea" id="RHEA-COMP:10104"/>
        <dbReference type="ChEBI" id="CHEBI:65314"/>
        <dbReference type="ChEBI" id="CHEBI:65315"/>
        <dbReference type="EC" id="5.4.99.26"/>
    </reaction>
</comment>
<keyword evidence="2" id="KW-0413">Isomerase</keyword>
<comment type="function">
    <text evidence="4">Responsible for synthesis of pseudouridine from uracil-65 in transfer RNAs.</text>
</comment>
<dbReference type="STRING" id="1817772.A2527_12120"/>
<sequence length="233" mass="26613">MSFPRLPIIFEDDHLVAVYKPAGIHVHPTDLERGRASVMSRLKAQSGRFVYPIHRLDRATSGLVLFAWDKETARVLGQAFAERSVNKEYRALVRGWTEDQGLIETPVKAKDQTSYQEAATRYQTLERIELPQAVGRYQTARYSLVSLFPETGRRHQLRLHLAKINHPIVGDRQYGDGHHNRYLKDSWNWRRLGLWAVGLNLNHPVSGAPLALKTALDKETIRFLTNLGLDKAV</sequence>
<dbReference type="EC" id="5.4.99.26" evidence="5"/>
<dbReference type="PANTHER" id="PTHR21600:SF56">
    <property type="entry name" value="TRNA PSEUDOURIDINE SYNTHASE C"/>
    <property type="match status" value="1"/>
</dbReference>
<proteinExistence type="predicted"/>
<dbReference type="EMBL" id="MFNE01000019">
    <property type="protein sequence ID" value="OGG96116.1"/>
    <property type="molecule type" value="Genomic_DNA"/>
</dbReference>
<dbReference type="GO" id="GO:0000455">
    <property type="term" value="P:enzyme-directed rRNA pseudouridine synthesis"/>
    <property type="evidence" value="ECO:0007669"/>
    <property type="project" value="TreeGrafter"/>
</dbReference>
<name>A0A1F6GDB9_9PROT</name>
<dbReference type="Proteomes" id="UP000178449">
    <property type="component" value="Unassembled WGS sequence"/>
</dbReference>
<dbReference type="GO" id="GO:0003723">
    <property type="term" value="F:RNA binding"/>
    <property type="evidence" value="ECO:0007669"/>
    <property type="project" value="InterPro"/>
</dbReference>
<keyword evidence="1" id="KW-0819">tRNA processing</keyword>
<dbReference type="PANTHER" id="PTHR21600">
    <property type="entry name" value="MITOCHONDRIAL RNA PSEUDOURIDINE SYNTHASE"/>
    <property type="match status" value="1"/>
</dbReference>
<evidence type="ECO:0000256" key="2">
    <source>
        <dbReference type="ARBA" id="ARBA00023235"/>
    </source>
</evidence>
<gene>
    <name evidence="11" type="ORF">A2527_12120</name>
</gene>
<dbReference type="Pfam" id="PF00849">
    <property type="entry name" value="PseudoU_synth_2"/>
    <property type="match status" value="1"/>
</dbReference>
<reference evidence="11 12" key="1">
    <citation type="journal article" date="2016" name="Nat. Commun.">
        <title>Thousands of microbial genomes shed light on interconnected biogeochemical processes in an aquifer system.</title>
        <authorList>
            <person name="Anantharaman K."/>
            <person name="Brown C.T."/>
            <person name="Hug L.A."/>
            <person name="Sharon I."/>
            <person name="Castelle C.J."/>
            <person name="Probst A.J."/>
            <person name="Thomas B.C."/>
            <person name="Singh A."/>
            <person name="Wilkins M.J."/>
            <person name="Karaoz U."/>
            <person name="Brodie E.L."/>
            <person name="Williams K.H."/>
            <person name="Hubbard S.S."/>
            <person name="Banfield J.F."/>
        </authorList>
    </citation>
    <scope>NUCLEOTIDE SEQUENCE [LARGE SCALE GENOMIC DNA]</scope>
</reference>
<evidence type="ECO:0000256" key="8">
    <source>
        <dbReference type="ARBA" id="ARBA00041975"/>
    </source>
</evidence>
<evidence type="ECO:0000313" key="12">
    <source>
        <dbReference type="Proteomes" id="UP000178449"/>
    </source>
</evidence>
<dbReference type="SUPFAM" id="SSF55120">
    <property type="entry name" value="Pseudouridine synthase"/>
    <property type="match status" value="1"/>
</dbReference>
<dbReference type="InterPro" id="IPR006145">
    <property type="entry name" value="PsdUridine_synth_RsuA/RluA"/>
</dbReference>
<dbReference type="InterPro" id="IPR020103">
    <property type="entry name" value="PsdUridine_synth_cat_dom_sf"/>
</dbReference>
<dbReference type="GO" id="GO:0008033">
    <property type="term" value="P:tRNA processing"/>
    <property type="evidence" value="ECO:0007669"/>
    <property type="project" value="UniProtKB-KW"/>
</dbReference>
<dbReference type="InterPro" id="IPR050188">
    <property type="entry name" value="RluA_PseudoU_synthase"/>
</dbReference>
<dbReference type="InterPro" id="IPR006224">
    <property type="entry name" value="PsdUridine_synth_RluA-like_CS"/>
</dbReference>
<evidence type="ECO:0000256" key="9">
    <source>
        <dbReference type="ARBA" id="ARBA00043049"/>
    </source>
</evidence>
<evidence type="ECO:0000256" key="3">
    <source>
        <dbReference type="ARBA" id="ARBA00036607"/>
    </source>
</evidence>
<dbReference type="GO" id="GO:0160149">
    <property type="term" value="F:tRNA pseudouridine(65) synthase activity"/>
    <property type="evidence" value="ECO:0007669"/>
    <property type="project" value="UniProtKB-EC"/>
</dbReference>
<evidence type="ECO:0000256" key="1">
    <source>
        <dbReference type="ARBA" id="ARBA00022694"/>
    </source>
</evidence>
<dbReference type="Gene3D" id="3.30.2350.10">
    <property type="entry name" value="Pseudouridine synthase"/>
    <property type="match status" value="1"/>
</dbReference>